<feature type="region of interest" description="Disordered" evidence="1">
    <location>
        <begin position="1"/>
        <end position="71"/>
    </location>
</feature>
<organism evidence="2">
    <name type="scientific">viral metagenome</name>
    <dbReference type="NCBI Taxonomy" id="1070528"/>
    <lineage>
        <taxon>unclassified sequences</taxon>
        <taxon>metagenomes</taxon>
        <taxon>organismal metagenomes</taxon>
    </lineage>
</organism>
<feature type="compositionally biased region" description="Basic residues" evidence="1">
    <location>
        <begin position="1"/>
        <end position="23"/>
    </location>
</feature>
<dbReference type="EMBL" id="MN740010">
    <property type="protein sequence ID" value="QHT83692.1"/>
    <property type="molecule type" value="Genomic_DNA"/>
</dbReference>
<proteinExistence type="predicted"/>
<accession>A0A6C0HSY9</accession>
<reference evidence="2" key="1">
    <citation type="journal article" date="2020" name="Nature">
        <title>Giant virus diversity and host interactions through global metagenomics.</title>
        <authorList>
            <person name="Schulz F."/>
            <person name="Roux S."/>
            <person name="Paez-Espino D."/>
            <person name="Jungbluth S."/>
            <person name="Walsh D.A."/>
            <person name="Denef V.J."/>
            <person name="McMahon K.D."/>
            <person name="Konstantinidis K.T."/>
            <person name="Eloe-Fadrosh E.A."/>
            <person name="Kyrpides N.C."/>
            <person name="Woyke T."/>
        </authorList>
    </citation>
    <scope>NUCLEOTIDE SEQUENCE</scope>
    <source>
        <strain evidence="2">GVMAG-M-3300023184-168</strain>
    </source>
</reference>
<dbReference type="AlphaFoldDB" id="A0A6C0HSY9"/>
<name>A0A6C0HSY9_9ZZZZ</name>
<evidence type="ECO:0000313" key="2">
    <source>
        <dbReference type="EMBL" id="QHT83692.1"/>
    </source>
</evidence>
<feature type="compositionally biased region" description="Basic residues" evidence="1">
    <location>
        <begin position="33"/>
        <end position="52"/>
    </location>
</feature>
<feature type="compositionally biased region" description="Low complexity" evidence="1">
    <location>
        <begin position="61"/>
        <end position="71"/>
    </location>
</feature>
<sequence>MEKSKSKVFRSSRKPTKKSKSVMRKREINKFNRTQKRSNKPTASKKYKPKKRISIETEEASSNISSLSSGSLDSNSPFIDMEIDPDLEPKELKLDLSFKGISVSFVIFGHGGIKNKIPIETFKLPHATKETNLLAMRYSGINNIGNRSYEENIDKFLSENKNKKTDTLIQELDTSFLRFLPHHSEVLQRVHEIDDRLNIQNKFFGVKQNYNSRNAQKYYTGITSKELLRSYRHPEIKMTGPLVKIYSIVINNVEQLAQGQSIIVDRNIVNGITLTEIINIVTQFVLDSGIIPTLARSDIAKEKGFLVNVVDLTCNYTEEYPLIEVIGPSRK</sequence>
<evidence type="ECO:0000256" key="1">
    <source>
        <dbReference type="SAM" id="MobiDB-lite"/>
    </source>
</evidence>
<protein>
    <submittedName>
        <fullName evidence="2">Uncharacterized protein</fullName>
    </submittedName>
</protein>